<accession>A0AAN9HVS2</accession>
<organism evidence="1 2">
    <name type="scientific">Crotalaria pallida</name>
    <name type="common">Smooth rattlebox</name>
    <name type="synonym">Crotalaria striata</name>
    <dbReference type="NCBI Taxonomy" id="3830"/>
    <lineage>
        <taxon>Eukaryota</taxon>
        <taxon>Viridiplantae</taxon>
        <taxon>Streptophyta</taxon>
        <taxon>Embryophyta</taxon>
        <taxon>Tracheophyta</taxon>
        <taxon>Spermatophyta</taxon>
        <taxon>Magnoliopsida</taxon>
        <taxon>eudicotyledons</taxon>
        <taxon>Gunneridae</taxon>
        <taxon>Pentapetalae</taxon>
        <taxon>rosids</taxon>
        <taxon>fabids</taxon>
        <taxon>Fabales</taxon>
        <taxon>Fabaceae</taxon>
        <taxon>Papilionoideae</taxon>
        <taxon>50 kb inversion clade</taxon>
        <taxon>genistoids sensu lato</taxon>
        <taxon>core genistoids</taxon>
        <taxon>Crotalarieae</taxon>
        <taxon>Crotalaria</taxon>
    </lineage>
</organism>
<proteinExistence type="predicted"/>
<comment type="caution">
    <text evidence="1">The sequence shown here is derived from an EMBL/GenBank/DDBJ whole genome shotgun (WGS) entry which is preliminary data.</text>
</comment>
<sequence length="141" mass="16484">MNNGISDHCPALNKGTYQNFPKSASFKFLNMFTQASDFLNIVRDVWQADIPGYAMYRVGAKLKMLKEPLKMFNNRDFSYIDLKEKHMRLALDNVQTRLRSNPQDVSIEKEEKELYATYLKTLYAAVSFLRQKSKESWLRDG</sequence>
<dbReference type="EMBL" id="JAYWIO010000006">
    <property type="protein sequence ID" value="KAK7255504.1"/>
    <property type="molecule type" value="Genomic_DNA"/>
</dbReference>
<protein>
    <submittedName>
        <fullName evidence="1">Uncharacterized protein</fullName>
    </submittedName>
</protein>
<evidence type="ECO:0000313" key="1">
    <source>
        <dbReference type="EMBL" id="KAK7255504.1"/>
    </source>
</evidence>
<name>A0AAN9HVS2_CROPI</name>
<dbReference type="AlphaFoldDB" id="A0AAN9HVS2"/>
<dbReference type="Proteomes" id="UP001372338">
    <property type="component" value="Unassembled WGS sequence"/>
</dbReference>
<gene>
    <name evidence="1" type="ORF">RIF29_28915</name>
</gene>
<evidence type="ECO:0000313" key="2">
    <source>
        <dbReference type="Proteomes" id="UP001372338"/>
    </source>
</evidence>
<keyword evidence="2" id="KW-1185">Reference proteome</keyword>
<reference evidence="1 2" key="1">
    <citation type="submission" date="2024-01" db="EMBL/GenBank/DDBJ databases">
        <title>The genomes of 5 underutilized Papilionoideae crops provide insights into root nodulation and disease resistanc.</title>
        <authorList>
            <person name="Yuan L."/>
        </authorList>
    </citation>
    <scope>NUCLEOTIDE SEQUENCE [LARGE SCALE GENOMIC DNA]</scope>
    <source>
        <strain evidence="1">ZHUSHIDOU_FW_LH</strain>
        <tissue evidence="1">Leaf</tissue>
    </source>
</reference>